<gene>
    <name evidence="1" type="ORF">BC962_3035</name>
</gene>
<keyword evidence="2" id="KW-1185">Reference proteome</keyword>
<evidence type="ECO:0000313" key="2">
    <source>
        <dbReference type="Proteomes" id="UP000276282"/>
    </source>
</evidence>
<organism evidence="1 2">
    <name type="scientific">Gillisia mitskevichiae</name>
    <dbReference type="NCBI Taxonomy" id="270921"/>
    <lineage>
        <taxon>Bacteria</taxon>
        <taxon>Pseudomonadati</taxon>
        <taxon>Bacteroidota</taxon>
        <taxon>Flavobacteriia</taxon>
        <taxon>Flavobacteriales</taxon>
        <taxon>Flavobacteriaceae</taxon>
        <taxon>Gillisia</taxon>
    </lineage>
</organism>
<protein>
    <submittedName>
        <fullName evidence="1">Uncharacterized protein</fullName>
    </submittedName>
</protein>
<comment type="caution">
    <text evidence="1">The sequence shown here is derived from an EMBL/GenBank/DDBJ whole genome shotgun (WGS) entry which is preliminary data.</text>
</comment>
<dbReference type="Proteomes" id="UP000276282">
    <property type="component" value="Unassembled WGS sequence"/>
</dbReference>
<name>A0A495P013_9FLAO</name>
<reference evidence="1 2" key="1">
    <citation type="submission" date="2018-10" db="EMBL/GenBank/DDBJ databases">
        <title>Genomic Encyclopedia of Archaeal and Bacterial Type Strains, Phase II (KMG-II): from individual species to whole genera.</title>
        <authorList>
            <person name="Goeker M."/>
        </authorList>
    </citation>
    <scope>NUCLEOTIDE SEQUENCE [LARGE SCALE GENOMIC DNA]</scope>
    <source>
        <strain evidence="1 2">DSM 19839</strain>
    </source>
</reference>
<dbReference type="RefSeq" id="WP_121346823.1">
    <property type="nucleotide sequence ID" value="NZ_RBLG01000006.1"/>
</dbReference>
<sequence>MRKLLLLIFIISFFTNCDKRNTDNYENEFHLLKKENDSLKNIISEIDNKYVFDSISYKNNFDTDNTYGLNSTVKSKMVIVAYGTETQFIKYDSLVAGKKINPDTLDQKYGSYYFSTKLDKEKKIIHVEIETNNKYGKNRTVTLNDIIRTKN</sequence>
<proteinExistence type="predicted"/>
<dbReference type="EMBL" id="RBLG01000006">
    <property type="protein sequence ID" value="RKS42748.1"/>
    <property type="molecule type" value="Genomic_DNA"/>
</dbReference>
<accession>A0A495P013</accession>
<evidence type="ECO:0000313" key="1">
    <source>
        <dbReference type="EMBL" id="RKS42748.1"/>
    </source>
</evidence>
<dbReference type="AlphaFoldDB" id="A0A495P013"/>
<dbReference type="OrthoDB" id="1438627at2"/>